<name>A0A0C2NA00_THEKT</name>
<evidence type="ECO:0000313" key="3">
    <source>
        <dbReference type="Proteomes" id="UP000031668"/>
    </source>
</evidence>
<feature type="region of interest" description="Disordered" evidence="1">
    <location>
        <begin position="1"/>
        <end position="23"/>
    </location>
</feature>
<evidence type="ECO:0000313" key="2">
    <source>
        <dbReference type="EMBL" id="KII70732.1"/>
    </source>
</evidence>
<reference evidence="2 3" key="1">
    <citation type="journal article" date="2014" name="Genome Biol. Evol.">
        <title>The genome of the myxosporean Thelohanellus kitauei shows adaptations to nutrient acquisition within its fish host.</title>
        <authorList>
            <person name="Yang Y."/>
            <person name="Xiong J."/>
            <person name="Zhou Z."/>
            <person name="Huo F."/>
            <person name="Miao W."/>
            <person name="Ran C."/>
            <person name="Liu Y."/>
            <person name="Zhang J."/>
            <person name="Feng J."/>
            <person name="Wang M."/>
            <person name="Wang M."/>
            <person name="Wang L."/>
            <person name="Yao B."/>
        </authorList>
    </citation>
    <scope>NUCLEOTIDE SEQUENCE [LARGE SCALE GENOMIC DNA]</scope>
    <source>
        <strain evidence="2">Wuqing</strain>
    </source>
</reference>
<dbReference type="Proteomes" id="UP000031668">
    <property type="component" value="Unassembled WGS sequence"/>
</dbReference>
<dbReference type="EMBL" id="JWZT01001984">
    <property type="protein sequence ID" value="KII70732.1"/>
    <property type="molecule type" value="Genomic_DNA"/>
</dbReference>
<proteinExistence type="predicted"/>
<keyword evidence="3" id="KW-1185">Reference proteome</keyword>
<sequence>MSKDFHQVLEGADPGSNSNSSWQCSLKDENIRDAILFRSTYPDIHAALLQKKAPTLEQAVSIAEAHVITSRTINVIENEEPIGVCQKCKRLGLIDEVGRSKYPHSFQKRNPKYSAMFNDRKVFKLWHEDNVQLKNIQLEHNIEKVIDPVLVVSYDRCENVFRVDVIVRYRFDMNPIFKCNFISLKSHRITKVHVISDFKRLFDTSNVCTCRNFMSNLLLTAKAIHRFEKSGAFLMRFISELKRR</sequence>
<evidence type="ECO:0000256" key="1">
    <source>
        <dbReference type="SAM" id="MobiDB-lite"/>
    </source>
</evidence>
<dbReference type="OrthoDB" id="8067892at2759"/>
<comment type="caution">
    <text evidence="2">The sequence shown here is derived from an EMBL/GenBank/DDBJ whole genome shotgun (WGS) entry which is preliminary data.</text>
</comment>
<accession>A0A0C2NA00</accession>
<organism evidence="2 3">
    <name type="scientific">Thelohanellus kitauei</name>
    <name type="common">Myxosporean</name>
    <dbReference type="NCBI Taxonomy" id="669202"/>
    <lineage>
        <taxon>Eukaryota</taxon>
        <taxon>Metazoa</taxon>
        <taxon>Cnidaria</taxon>
        <taxon>Myxozoa</taxon>
        <taxon>Myxosporea</taxon>
        <taxon>Bivalvulida</taxon>
        <taxon>Platysporina</taxon>
        <taxon>Myxobolidae</taxon>
        <taxon>Thelohanellus</taxon>
    </lineage>
</organism>
<protein>
    <submittedName>
        <fullName evidence="2">Uncharacterized protein</fullName>
    </submittedName>
</protein>
<dbReference type="AlphaFoldDB" id="A0A0C2NA00"/>
<gene>
    <name evidence="2" type="ORF">RF11_06013</name>
</gene>